<evidence type="ECO:0000259" key="1">
    <source>
        <dbReference type="PROSITE" id="PS51186"/>
    </source>
</evidence>
<dbReference type="Proteomes" id="UP000826651">
    <property type="component" value="Unassembled WGS sequence"/>
</dbReference>
<dbReference type="PROSITE" id="PS51186">
    <property type="entry name" value="GNAT"/>
    <property type="match status" value="1"/>
</dbReference>
<organism evidence="2 3">
    <name type="scientific">Occultella gossypii</name>
    <dbReference type="NCBI Taxonomy" id="2800820"/>
    <lineage>
        <taxon>Bacteria</taxon>
        <taxon>Bacillati</taxon>
        <taxon>Actinomycetota</taxon>
        <taxon>Actinomycetes</taxon>
        <taxon>Micrococcales</taxon>
        <taxon>Ruaniaceae</taxon>
        <taxon>Occultella</taxon>
    </lineage>
</organism>
<feature type="domain" description="N-acetyltransferase" evidence="1">
    <location>
        <begin position="174"/>
        <end position="339"/>
    </location>
</feature>
<comment type="caution">
    <text evidence="2">The sequence shown here is derived from an EMBL/GenBank/DDBJ whole genome shotgun (WGS) entry which is preliminary data.</text>
</comment>
<accession>A0ABS7SDF4</accession>
<dbReference type="InterPro" id="IPR000182">
    <property type="entry name" value="GNAT_dom"/>
</dbReference>
<sequence length="339" mass="35594">MRCTPLTPAHLDAVVDLAVAALRDRTRLAGPGSTPPSDPAHIARTSLEPYLDGDDRFAHVALDDDGQVQALLAGIVTRLGPQDAEYTYLAPRHALAPLSAWCARDPRSAVDALPVLLDAARASLDAASIPRLNVQVLDGDWWSVGLWRSLDLRPDTSFALRPLAAPMHAPVTAPRVRAALPSDLDAVVRLCLDEYSYHARHTGSGLAADQDAGTAARIASAWFDHGTGEDRERAFVAVDGDDRPVGVTTAHVLTAPGGSSSAALLPSRYAYIGLTSVAASARGTGAGTALTAHALGWARSLPDPPDAVGLHYVADNVLAAPFWQRRGFAPALTLLTDAA</sequence>
<dbReference type="RefSeq" id="WP_223408974.1">
    <property type="nucleotide sequence ID" value="NZ_JAGSHT010000018.1"/>
</dbReference>
<protein>
    <submittedName>
        <fullName evidence="2">GNAT family N-acetyltransferase</fullName>
    </submittedName>
</protein>
<dbReference type="Gene3D" id="3.40.630.30">
    <property type="match status" value="1"/>
</dbReference>
<name>A0ABS7SDF4_9MICO</name>
<dbReference type="EMBL" id="JAGSHT010000018">
    <property type="protein sequence ID" value="MBZ2198307.1"/>
    <property type="molecule type" value="Genomic_DNA"/>
</dbReference>
<evidence type="ECO:0000313" key="3">
    <source>
        <dbReference type="Proteomes" id="UP000826651"/>
    </source>
</evidence>
<keyword evidence="3" id="KW-1185">Reference proteome</keyword>
<proteinExistence type="predicted"/>
<dbReference type="SUPFAM" id="SSF55729">
    <property type="entry name" value="Acyl-CoA N-acyltransferases (Nat)"/>
    <property type="match status" value="1"/>
</dbReference>
<dbReference type="InterPro" id="IPR016181">
    <property type="entry name" value="Acyl_CoA_acyltransferase"/>
</dbReference>
<gene>
    <name evidence="2" type="ORF">KCQ71_19305</name>
</gene>
<reference evidence="2 3" key="1">
    <citation type="submission" date="2021-04" db="EMBL/GenBank/DDBJ databases">
        <title>Ruania sp. nov., isolated from sandy soil of mangrove forest.</title>
        <authorList>
            <person name="Ge X."/>
            <person name="Huang R."/>
            <person name="Liu W."/>
        </authorList>
    </citation>
    <scope>NUCLEOTIDE SEQUENCE [LARGE SCALE GENOMIC DNA]</scope>
    <source>
        <strain evidence="2 3">N2-46</strain>
    </source>
</reference>
<dbReference type="Pfam" id="PF00583">
    <property type="entry name" value="Acetyltransf_1"/>
    <property type="match status" value="1"/>
</dbReference>
<evidence type="ECO:0000313" key="2">
    <source>
        <dbReference type="EMBL" id="MBZ2198307.1"/>
    </source>
</evidence>
<dbReference type="CDD" id="cd04301">
    <property type="entry name" value="NAT_SF"/>
    <property type="match status" value="1"/>
</dbReference>